<name>A0A0S7C3K6_9BACT</name>
<dbReference type="AlphaFoldDB" id="A0A0S7C3K6"/>
<accession>A0A0S7C3K6</accession>
<protein>
    <submittedName>
        <fullName evidence="2">Uncharacterized protein</fullName>
    </submittedName>
</protein>
<evidence type="ECO:0000313" key="3">
    <source>
        <dbReference type="Proteomes" id="UP000053091"/>
    </source>
</evidence>
<keyword evidence="3" id="KW-1185">Reference proteome</keyword>
<organism evidence="2">
    <name type="scientific">Lentimicrobium saccharophilum</name>
    <dbReference type="NCBI Taxonomy" id="1678841"/>
    <lineage>
        <taxon>Bacteria</taxon>
        <taxon>Pseudomonadati</taxon>
        <taxon>Bacteroidota</taxon>
        <taxon>Bacteroidia</taxon>
        <taxon>Bacteroidales</taxon>
        <taxon>Lentimicrobiaceae</taxon>
        <taxon>Lentimicrobium</taxon>
    </lineage>
</organism>
<reference evidence="2" key="1">
    <citation type="journal article" date="2015" name="Genome Announc.">
        <title>Draft Genome Sequence of Bacteroidales Strain TBC1, a Novel Isolate from a Methanogenic Wastewater Treatment System.</title>
        <authorList>
            <person name="Tourlousse D.M."/>
            <person name="Matsuura N."/>
            <person name="Sun L."/>
            <person name="Toyonaga M."/>
            <person name="Kuroda K."/>
            <person name="Ohashi A."/>
            <person name="Cruz R."/>
            <person name="Yamaguchi T."/>
            <person name="Sekiguchi Y."/>
        </authorList>
    </citation>
    <scope>NUCLEOTIDE SEQUENCE [LARGE SCALE GENOMIC DNA]</scope>
    <source>
        <strain evidence="2">TBC1</strain>
    </source>
</reference>
<dbReference type="RefSeq" id="WP_062045494.1">
    <property type="nucleotide sequence ID" value="NZ_DF968183.1"/>
</dbReference>
<dbReference type="OrthoDB" id="1118097at2"/>
<evidence type="ECO:0000313" key="2">
    <source>
        <dbReference type="EMBL" id="GAP45250.1"/>
    </source>
</evidence>
<evidence type="ECO:0000256" key="1">
    <source>
        <dbReference type="SAM" id="SignalP"/>
    </source>
</evidence>
<sequence>MKKQILILAMLTLALLFSATNMSFGQPLNPENDYLDAVPTCPAAIPLTCATGTGLNPVPGVEYPYTITAPDAGTVYWFVTDDPTQIMTAPSTFTANIDPGDGTGDYLLDSDAAYNVLANTSLTVNLTWKSFNGTANQVLLVAYVVNASGCTDNIEVFRIVPTYSFTLDIAGLDETGVVGTTECVGNIQSASYDGTDLNVVYGDNYVFFIVTAANWQTSWMPSWTTANSTLGASTITSVEWAYADEATNTGAWNAVTDPVLASHYTTIVNNGFISEACIVVRVEVSHAATETLATESIVLGINGNMEDPETAGSYTLYPDLDEGPAGQPCVNNVTDEATYTITPRPTMTAVTPTPFENKLP</sequence>
<keyword evidence="1" id="KW-0732">Signal</keyword>
<gene>
    <name evidence="2" type="ORF">TBC1_121071</name>
</gene>
<feature type="signal peptide" evidence="1">
    <location>
        <begin position="1"/>
        <end position="25"/>
    </location>
</feature>
<feature type="chain" id="PRO_5006633546" evidence="1">
    <location>
        <begin position="26"/>
        <end position="360"/>
    </location>
</feature>
<dbReference type="Proteomes" id="UP000053091">
    <property type="component" value="Unassembled WGS sequence"/>
</dbReference>
<dbReference type="EMBL" id="DF968183">
    <property type="protein sequence ID" value="GAP45250.1"/>
    <property type="molecule type" value="Genomic_DNA"/>
</dbReference>
<proteinExistence type="predicted"/>